<reference evidence="11 12" key="1">
    <citation type="journal article" date="2012" name="Fungal Genet. Biol.">
        <title>The genome of the xerotolerant mold Wallemia sebi reveals adaptations to osmotic stress and suggests cryptic sexual reproduction.</title>
        <authorList>
            <person name="Padamsee M."/>
            <person name="Kumar T.K.A."/>
            <person name="Riley R."/>
            <person name="Binder M."/>
            <person name="Boyd A."/>
            <person name="Calvo A.M."/>
            <person name="Furukawa K."/>
            <person name="Hesse C."/>
            <person name="Hohmann S."/>
            <person name="James T.Y."/>
            <person name="LaButti K."/>
            <person name="Lapidus A."/>
            <person name="Lindquist E."/>
            <person name="Lucas S."/>
            <person name="Miller K."/>
            <person name="Shantappa S."/>
            <person name="Grigoriev I.V."/>
            <person name="Hibbett D.S."/>
            <person name="McLaughlin D.J."/>
            <person name="Spatafora J.W."/>
            <person name="Aime M.C."/>
        </authorList>
    </citation>
    <scope>NUCLEOTIDE SEQUENCE [LARGE SCALE GENOMIC DNA]</scope>
    <source>
        <strain evidence="12">ATCC MYA-4683 / CBS 633.66</strain>
    </source>
</reference>
<keyword evidence="8 10" id="KW-0472">Membrane</keyword>
<protein>
    <recommendedName>
        <fullName evidence="10">Plasma membrane fusion protein PRM1</fullName>
    </recommendedName>
</protein>
<feature type="transmembrane region" description="Helical" evidence="10">
    <location>
        <begin position="158"/>
        <end position="180"/>
    </location>
</feature>
<feature type="transmembrane region" description="Helical" evidence="10">
    <location>
        <begin position="313"/>
        <end position="335"/>
    </location>
</feature>
<evidence type="ECO:0000256" key="6">
    <source>
        <dbReference type="ARBA" id="ARBA00022971"/>
    </source>
</evidence>
<evidence type="ECO:0000313" key="12">
    <source>
        <dbReference type="Proteomes" id="UP000005242"/>
    </source>
</evidence>
<dbReference type="OrthoDB" id="10248838at2759"/>
<dbReference type="InParanoid" id="I4Y5C4"/>
<evidence type="ECO:0000256" key="10">
    <source>
        <dbReference type="RuleBase" id="RU366035"/>
    </source>
</evidence>
<dbReference type="eggNOG" id="ENOG502QRP5">
    <property type="taxonomic scope" value="Eukaryota"/>
</dbReference>
<dbReference type="STRING" id="671144.I4Y5C4"/>
<dbReference type="PANTHER" id="PTHR31030:SF1">
    <property type="entry name" value="PLASMA MEMBRANE FUSION PROTEIN PRM1"/>
    <property type="match status" value="1"/>
</dbReference>
<evidence type="ECO:0000256" key="2">
    <source>
        <dbReference type="ARBA" id="ARBA00004651"/>
    </source>
</evidence>
<evidence type="ECO:0000256" key="8">
    <source>
        <dbReference type="ARBA" id="ARBA00023136"/>
    </source>
</evidence>
<dbReference type="OMA" id="MYKSTYR"/>
<dbReference type="Proteomes" id="UP000005242">
    <property type="component" value="Unassembled WGS sequence"/>
</dbReference>
<comment type="function">
    <text evidence="1 10">Involved in cell fusion during mating by stabilizing the plasma membrane fusion event.</text>
</comment>
<feature type="transmembrane region" description="Helical" evidence="10">
    <location>
        <begin position="128"/>
        <end position="151"/>
    </location>
</feature>
<dbReference type="AlphaFoldDB" id="I4Y5C4"/>
<keyword evidence="4 10" id="KW-1003">Cell membrane</keyword>
<keyword evidence="7 10" id="KW-1133">Transmembrane helix</keyword>
<dbReference type="GO" id="GO:0032220">
    <property type="term" value="P:plasma membrane fusion involved in cytogamy"/>
    <property type="evidence" value="ECO:0007669"/>
    <property type="project" value="TreeGrafter"/>
</dbReference>
<evidence type="ECO:0000256" key="4">
    <source>
        <dbReference type="ARBA" id="ARBA00022475"/>
    </source>
</evidence>
<comment type="similarity">
    <text evidence="3 10">Belongs to the PRM1 family.</text>
</comment>
<proteinExistence type="inferred from homology"/>
<dbReference type="FunCoup" id="I4Y5C4">
    <property type="interactions" value="4"/>
</dbReference>
<accession>I4Y5C4</accession>
<feature type="transmembrane region" description="Helical" evidence="10">
    <location>
        <begin position="388"/>
        <end position="412"/>
    </location>
</feature>
<name>I4Y5C4_WALMC</name>
<evidence type="ECO:0000256" key="7">
    <source>
        <dbReference type="ARBA" id="ARBA00022989"/>
    </source>
</evidence>
<keyword evidence="5 10" id="KW-0812">Transmembrane</keyword>
<dbReference type="RefSeq" id="XP_006960788.1">
    <property type="nucleotide sequence ID" value="XM_006960726.1"/>
</dbReference>
<evidence type="ECO:0000256" key="9">
    <source>
        <dbReference type="ARBA" id="ARBA00023180"/>
    </source>
</evidence>
<dbReference type="KEGG" id="wse:WALSEDRAFT_30591"/>
<feature type="transmembrane region" description="Helical" evidence="10">
    <location>
        <begin position="56"/>
        <end position="77"/>
    </location>
</feature>
<dbReference type="InterPro" id="IPR026777">
    <property type="entry name" value="PRM1"/>
</dbReference>
<gene>
    <name evidence="11" type="ORF">WALSEDRAFT_30591</name>
</gene>
<evidence type="ECO:0000256" key="3">
    <source>
        <dbReference type="ARBA" id="ARBA00010780"/>
    </source>
</evidence>
<evidence type="ECO:0000256" key="5">
    <source>
        <dbReference type="ARBA" id="ARBA00022692"/>
    </source>
</evidence>
<dbReference type="GO" id="GO:0005886">
    <property type="term" value="C:plasma membrane"/>
    <property type="evidence" value="ECO:0007669"/>
    <property type="project" value="UniProtKB-SubCell"/>
</dbReference>
<dbReference type="EMBL" id="JH668256">
    <property type="protein sequence ID" value="EIM19166.1"/>
    <property type="molecule type" value="Genomic_DNA"/>
</dbReference>
<dbReference type="GeneID" id="18471156"/>
<organism evidence="11 12">
    <name type="scientific">Wallemia mellicola (strain ATCC MYA-4683 / CBS 633.66)</name>
    <name type="common">Wallemia sebi (CBS 633.66)</name>
    <dbReference type="NCBI Taxonomy" id="671144"/>
    <lineage>
        <taxon>Eukaryota</taxon>
        <taxon>Fungi</taxon>
        <taxon>Dikarya</taxon>
        <taxon>Basidiomycota</taxon>
        <taxon>Wallemiomycotina</taxon>
        <taxon>Wallemiomycetes</taxon>
        <taxon>Wallemiales</taxon>
        <taxon>Wallemiaceae</taxon>
        <taxon>Wallemia</taxon>
    </lineage>
</organism>
<sequence>MRTLFREDKETMELSAPPSYTRARNQQAWYQKEKTGAQDASKTTIRPYLGIKSRSAITLLAPFIIGVIFAIVTIASFRTTIDGIAGSTIASANSICRHVQATAEDAFNMPLQAQRKLGQQVQDSITDIIAGLESVLLLLIKAIPIIVMFFIDFYRSLLLCFIQLIVQAALAAVTELVSLASSAIEDVAHTIGDAVSGAFNVANDAIDGINDLISWTGKSIDPINVPGLDALNSFQMPDSVQNTLNEINDRLPDLEDLRNYLNGIDVQGKFDSYKTSANDTNALATSRQPQSLNFCSDLDLSVVTDLASTIKKIGLVIIITLSILALLYIIFLVYLERSRHYQTKQFIEDYAIAKSHDERHLMELIASNSNPYVYKWTRRMPATRRDGIRWFALIMMHPYIVTLFCMGLIGFVSTGAQLVIIDKLQNKFIVRAQSSYNNIETQLEQALAASTSGILSNKTNNAIDIVETTINDDIFGWVDEGVVPINDTLTAFEDGLNNAIETAFNGTFIEDAIANYVQCVIGSKIDTLESGLTWIHDNAHVNLFRVPEDIFNISSSLSSAMTPLQKVLIGDSNTGEKESLTRSKVR</sequence>
<dbReference type="HOGENOM" id="CLU_010191_2_0_1"/>
<dbReference type="PANTHER" id="PTHR31030">
    <property type="entry name" value="PLASMA MEMBRANE FUSION PROTEIN PRM1"/>
    <property type="match status" value="1"/>
</dbReference>
<evidence type="ECO:0000256" key="1">
    <source>
        <dbReference type="ARBA" id="ARBA00002512"/>
    </source>
</evidence>
<dbReference type="GO" id="GO:0043332">
    <property type="term" value="C:mating projection tip"/>
    <property type="evidence" value="ECO:0007669"/>
    <property type="project" value="UniProtKB-UniRule"/>
</dbReference>
<comment type="subcellular location">
    <subcellularLocation>
        <location evidence="2 10">Cell membrane</location>
        <topology evidence="2 10">Multi-pass membrane protein</topology>
    </subcellularLocation>
</comment>
<keyword evidence="6 10" id="KW-0184">Conjugation</keyword>
<keyword evidence="9" id="KW-0325">Glycoprotein</keyword>
<keyword evidence="12" id="KW-1185">Reference proteome</keyword>
<evidence type="ECO:0000313" key="11">
    <source>
        <dbReference type="EMBL" id="EIM19166.1"/>
    </source>
</evidence>